<feature type="domain" description="HTH tetR-type" evidence="5">
    <location>
        <begin position="12"/>
        <end position="72"/>
    </location>
</feature>
<sequence length="201" mass="22632">MVERWTRERRLEHTRTLLLDSAEAAFADHGFAGAALDDIAEVAGYTRGAIASHFGAKDELFLAVVERRLQRLAANFDDVIGSFEALNDELVDELVKRWRGVTTGSRADAALNYEFSLYLLRNPDARERLAPQRERTIQWIADYITNHVDRLGGQIRMPAETLARLLVASTEGVLMGSHLDGQDLYEPYLQFVMANLVLRGN</sequence>
<dbReference type="Pfam" id="PF00440">
    <property type="entry name" value="TetR_N"/>
    <property type="match status" value="1"/>
</dbReference>
<evidence type="ECO:0000256" key="2">
    <source>
        <dbReference type="ARBA" id="ARBA00023125"/>
    </source>
</evidence>
<dbReference type="SUPFAM" id="SSF48498">
    <property type="entry name" value="Tetracyclin repressor-like, C-terminal domain"/>
    <property type="match status" value="1"/>
</dbReference>
<organism evidence="6 7">
    <name type="scientific">Mycolicibacterium pallens</name>
    <dbReference type="NCBI Taxonomy" id="370524"/>
    <lineage>
        <taxon>Bacteria</taxon>
        <taxon>Bacillati</taxon>
        <taxon>Actinomycetota</taxon>
        <taxon>Actinomycetes</taxon>
        <taxon>Mycobacteriales</taxon>
        <taxon>Mycobacteriaceae</taxon>
        <taxon>Mycolicibacterium</taxon>
    </lineage>
</organism>
<evidence type="ECO:0000256" key="4">
    <source>
        <dbReference type="PROSITE-ProRule" id="PRU00335"/>
    </source>
</evidence>
<dbReference type="PRINTS" id="PR00455">
    <property type="entry name" value="HTHTETR"/>
</dbReference>
<evidence type="ECO:0000313" key="6">
    <source>
        <dbReference type="EMBL" id="QYL15393.1"/>
    </source>
</evidence>
<evidence type="ECO:0000256" key="1">
    <source>
        <dbReference type="ARBA" id="ARBA00023015"/>
    </source>
</evidence>
<evidence type="ECO:0000256" key="3">
    <source>
        <dbReference type="ARBA" id="ARBA00023163"/>
    </source>
</evidence>
<dbReference type="InterPro" id="IPR001647">
    <property type="entry name" value="HTH_TetR"/>
</dbReference>
<dbReference type="InterPro" id="IPR050109">
    <property type="entry name" value="HTH-type_TetR-like_transc_reg"/>
</dbReference>
<keyword evidence="2 4" id="KW-0238">DNA-binding</keyword>
<dbReference type="InterPro" id="IPR009057">
    <property type="entry name" value="Homeodomain-like_sf"/>
</dbReference>
<dbReference type="PANTHER" id="PTHR30055">
    <property type="entry name" value="HTH-TYPE TRANSCRIPTIONAL REGULATOR RUTR"/>
    <property type="match status" value="1"/>
</dbReference>
<keyword evidence="3" id="KW-0804">Transcription</keyword>
<protein>
    <submittedName>
        <fullName evidence="6">TetR family transcriptional regulator</fullName>
    </submittedName>
</protein>
<dbReference type="SUPFAM" id="SSF46689">
    <property type="entry name" value="Homeodomain-like"/>
    <property type="match status" value="1"/>
</dbReference>
<evidence type="ECO:0000313" key="7">
    <source>
        <dbReference type="Proteomes" id="UP000825367"/>
    </source>
</evidence>
<name>A0ABX8VE83_9MYCO</name>
<proteinExistence type="predicted"/>
<dbReference type="EMBL" id="CP080333">
    <property type="protein sequence ID" value="QYL15393.1"/>
    <property type="molecule type" value="Genomic_DNA"/>
</dbReference>
<keyword evidence="7" id="KW-1185">Reference proteome</keyword>
<feature type="DNA-binding region" description="H-T-H motif" evidence="4">
    <location>
        <begin position="35"/>
        <end position="54"/>
    </location>
</feature>
<accession>A0ABX8VE83</accession>
<dbReference type="RefSeq" id="WP_096311861.1">
    <property type="nucleotide sequence ID" value="NZ_BAAAVX010000006.1"/>
</dbReference>
<dbReference type="PROSITE" id="PS50977">
    <property type="entry name" value="HTH_TETR_2"/>
    <property type="match status" value="1"/>
</dbReference>
<gene>
    <name evidence="6" type="ORF">K0O64_20020</name>
</gene>
<dbReference type="Gene3D" id="1.10.357.10">
    <property type="entry name" value="Tetracycline Repressor, domain 2"/>
    <property type="match status" value="1"/>
</dbReference>
<dbReference type="Proteomes" id="UP000825367">
    <property type="component" value="Chromosome"/>
</dbReference>
<dbReference type="InterPro" id="IPR036271">
    <property type="entry name" value="Tet_transcr_reg_TetR-rel_C_sf"/>
</dbReference>
<evidence type="ECO:0000259" key="5">
    <source>
        <dbReference type="PROSITE" id="PS50977"/>
    </source>
</evidence>
<reference evidence="6 7" key="1">
    <citation type="submission" date="2021-07" db="EMBL/GenBank/DDBJ databases">
        <title>Whole genome sequencing of non-tuberculosis mycobacteria type-strains.</title>
        <authorList>
            <person name="Igarashi Y."/>
            <person name="Osugi A."/>
            <person name="Mitarai S."/>
        </authorList>
    </citation>
    <scope>NUCLEOTIDE SEQUENCE [LARGE SCALE GENOMIC DNA]</scope>
    <source>
        <strain evidence="6 7">JCM 16370</strain>
    </source>
</reference>
<keyword evidence="1" id="KW-0805">Transcription regulation</keyword>
<dbReference type="PANTHER" id="PTHR30055:SF234">
    <property type="entry name" value="HTH-TYPE TRANSCRIPTIONAL REGULATOR BETI"/>
    <property type="match status" value="1"/>
</dbReference>